<name>A0A6P7MKJ2_BETSP</name>
<dbReference type="GeneID" id="114855929"/>
<feature type="region of interest" description="Disordered" evidence="5">
    <location>
        <begin position="643"/>
        <end position="683"/>
    </location>
</feature>
<dbReference type="Pfam" id="PF12325">
    <property type="entry name" value="TMF_TATA_bd"/>
    <property type="match status" value="1"/>
</dbReference>
<feature type="compositionally biased region" description="Polar residues" evidence="5">
    <location>
        <begin position="233"/>
        <end position="260"/>
    </location>
</feature>
<dbReference type="Pfam" id="PF12329">
    <property type="entry name" value="TMF_DNA_bd"/>
    <property type="match status" value="1"/>
</dbReference>
<accession>A0A6P7MKJ2</accession>
<keyword evidence="3 4" id="KW-0175">Coiled coil</keyword>
<feature type="domain" description="TATA element modulatory factor 1 TATA binding" evidence="6">
    <location>
        <begin position="1042"/>
        <end position="1146"/>
    </location>
</feature>
<evidence type="ECO:0000256" key="3">
    <source>
        <dbReference type="ARBA" id="ARBA00023054"/>
    </source>
</evidence>
<dbReference type="GO" id="GO:0005783">
    <property type="term" value="C:endoplasmic reticulum"/>
    <property type="evidence" value="ECO:0007669"/>
    <property type="project" value="TreeGrafter"/>
</dbReference>
<feature type="compositionally biased region" description="Basic and acidic residues" evidence="5">
    <location>
        <begin position="264"/>
        <end position="275"/>
    </location>
</feature>
<dbReference type="RefSeq" id="XP_029007296.1">
    <property type="nucleotide sequence ID" value="XM_029151463.3"/>
</dbReference>
<dbReference type="AlphaFoldDB" id="A0A6P7MKJ2"/>
<feature type="region of interest" description="Disordered" evidence="5">
    <location>
        <begin position="116"/>
        <end position="178"/>
    </location>
</feature>
<dbReference type="FunCoup" id="A0A6P7MKJ2">
    <property type="interactions" value="515"/>
</dbReference>
<evidence type="ECO:0000256" key="1">
    <source>
        <dbReference type="ARBA" id="ARBA00004555"/>
    </source>
</evidence>
<dbReference type="CTD" id="7110"/>
<dbReference type="InterPro" id="IPR052602">
    <property type="entry name" value="Growth_transcription_reg"/>
</dbReference>
<keyword evidence="2" id="KW-0333">Golgi apparatus</keyword>
<evidence type="ECO:0000256" key="5">
    <source>
        <dbReference type="SAM" id="MobiDB-lite"/>
    </source>
</evidence>
<feature type="compositionally biased region" description="Low complexity" evidence="5">
    <location>
        <begin position="983"/>
        <end position="998"/>
    </location>
</feature>
<dbReference type="KEGG" id="bspl:114855929"/>
<evidence type="ECO:0000256" key="2">
    <source>
        <dbReference type="ARBA" id="ARBA00023034"/>
    </source>
</evidence>
<evidence type="ECO:0000256" key="4">
    <source>
        <dbReference type="SAM" id="Coils"/>
    </source>
</evidence>
<dbReference type="Proteomes" id="UP000515150">
    <property type="component" value="Chromosome 5"/>
</dbReference>
<feature type="compositionally biased region" description="Basic and acidic residues" evidence="5">
    <location>
        <begin position="643"/>
        <end position="657"/>
    </location>
</feature>
<organism evidence="7 8">
    <name type="scientific">Betta splendens</name>
    <name type="common">Siamese fighting fish</name>
    <dbReference type="NCBI Taxonomy" id="158456"/>
    <lineage>
        <taxon>Eukaryota</taxon>
        <taxon>Metazoa</taxon>
        <taxon>Chordata</taxon>
        <taxon>Craniata</taxon>
        <taxon>Vertebrata</taxon>
        <taxon>Euteleostomi</taxon>
        <taxon>Actinopterygii</taxon>
        <taxon>Neopterygii</taxon>
        <taxon>Teleostei</taxon>
        <taxon>Neoteleostei</taxon>
        <taxon>Acanthomorphata</taxon>
        <taxon>Anabantaria</taxon>
        <taxon>Anabantiformes</taxon>
        <taxon>Anabantoidei</taxon>
        <taxon>Osphronemidae</taxon>
        <taxon>Betta</taxon>
    </lineage>
</organism>
<dbReference type="PANTHER" id="PTHR46515">
    <property type="entry name" value="TATA ELEMENT MODULATORY FACTOR TMF1"/>
    <property type="match status" value="1"/>
</dbReference>
<feature type="compositionally biased region" description="Polar residues" evidence="5">
    <location>
        <begin position="464"/>
        <end position="478"/>
    </location>
</feature>
<feature type="region of interest" description="Disordered" evidence="5">
    <location>
        <begin position="58"/>
        <end position="86"/>
    </location>
</feature>
<feature type="compositionally biased region" description="Basic and acidic residues" evidence="5">
    <location>
        <begin position="664"/>
        <end position="678"/>
    </location>
</feature>
<feature type="region of interest" description="Disordered" evidence="5">
    <location>
        <begin position="971"/>
        <end position="999"/>
    </location>
</feature>
<sequence length="1151" mass="127805">MSWFNASHLSTFAKQALTTAQKSIDRVLDIKEEDQWGDTTVMPYNDVSLPGKLSLSGGWGITQWEAPPDEEKTSTPPPSSEAITTPVTRTVVDESESFFSAFLSSGDVQAVTKSQVVSVPPAKSQRGQQENEKKNQQTGIQKETETSAPVDITQEPETATDVQLVTPESSPSAPYADTILLQPVSPVSSSTSTCNTDSKMSSVITDVSATVSLESKTEQPQAASEHKVEGDTTDSSKSSALTSEPKSSTADPLLTPSSKGTVLENKESKVEDRQTDTPSPPVSAFSSGTSTTSDIEVLDHESVLSESSASSRQETGEGKAGLHLMQGSFQLLTASTCGDFPRLEDYPKLTESCGSSSDAFERIDSFSVQSLDSRSVSEVNSDDEIPGSRTLASVTAGPAPLTVSSAVCQKQEERVGDNAGEEEEGFPDMMRELSLDEMEESGRSATPVNSEQPEELTEQDEESGTNVTLSDPSSTVGEQITPPITEEMKSVSTVQILALQKVIDELSGRLETRESQLLAVSKDKARLEEECDNLKDEVIGLKEESSTVQSLKDEFTQRIADAERKAQLACKERDIAKKEIKGLREELATRLNSGDTMEIIREKEEQIRELLEEGEKLSKQQLQHSNIIKKLRVKEKDSDAKIIKQQKKMKEQEEELGHLQQVMDGKEEVEKQHRESIKKLNGVVERQEKELSSLQSEFDELQEKNRSLQAALDNSYKELAELHKTNASRASEAEEAALSRDMQAKEQLSLALEKVQEEARMQQEALANQVADLRLTLQRAEQQQARKEDYLREEISELQQRLQEAETRNQELSQSVTSATRPLLRQIENLQASLGGQTASWEKLEKNISDRLVDAQTQLAVAVEKERAAAEELLSIKSQLASLESQNSLLRQEKARCQAHLEAEKNKRERLEDESSREHVELENLKGEYSRMLEEAKKEKLLLTNQVEMEKMKVEQEKKKCYLAQEALKEKERRTMTHSAGEPPGSSTPSLSRSSSISGVDTAGLHTSILSQDDTLDHSLGSMTMSMSGTNLYEAARLTGGSSIIENLQSQLKLREGEIAQLQLEISSLERSRSVMAEELVRLTNQNDEMEEKVKEIPKLKIQLKDLEQRHNTILQMYGEKAEEAEELRLDLEDVKNMYKTQIDELLQNQK</sequence>
<evidence type="ECO:0000313" key="7">
    <source>
        <dbReference type="Proteomes" id="UP000515150"/>
    </source>
</evidence>
<protein>
    <submittedName>
        <fullName evidence="8">TATA element modulatory factor</fullName>
    </submittedName>
</protein>
<gene>
    <name evidence="8" type="primary">tmf1</name>
</gene>
<feature type="compositionally biased region" description="Polar residues" evidence="5">
    <location>
        <begin position="284"/>
        <end position="294"/>
    </location>
</feature>
<dbReference type="GO" id="GO:0005794">
    <property type="term" value="C:Golgi apparatus"/>
    <property type="evidence" value="ECO:0007669"/>
    <property type="project" value="UniProtKB-SubCell"/>
</dbReference>
<evidence type="ECO:0000259" key="6">
    <source>
        <dbReference type="Pfam" id="PF12325"/>
    </source>
</evidence>
<dbReference type="InterPro" id="IPR022092">
    <property type="entry name" value="TMF_DNA-bd"/>
</dbReference>
<dbReference type="OrthoDB" id="74178at2759"/>
<keyword evidence="7" id="KW-1185">Reference proteome</keyword>
<dbReference type="InParanoid" id="A0A6P7MKJ2"/>
<evidence type="ECO:0000313" key="8">
    <source>
        <dbReference type="RefSeq" id="XP_029007296.1"/>
    </source>
</evidence>
<feature type="region of interest" description="Disordered" evidence="5">
    <location>
        <begin position="366"/>
        <end position="488"/>
    </location>
</feature>
<feature type="coiled-coil region" evidence="4">
    <location>
        <begin position="1045"/>
        <end position="1149"/>
    </location>
</feature>
<dbReference type="InterPro" id="IPR022091">
    <property type="entry name" value="TMF_TATA-bd"/>
</dbReference>
<feature type="compositionally biased region" description="Polar residues" evidence="5">
    <location>
        <begin position="155"/>
        <end position="172"/>
    </location>
</feature>
<feature type="region of interest" description="Disordered" evidence="5">
    <location>
        <begin position="211"/>
        <end position="322"/>
    </location>
</feature>
<feature type="compositionally biased region" description="Polar residues" evidence="5">
    <location>
        <begin position="211"/>
        <end position="222"/>
    </location>
</feature>
<reference evidence="8" key="1">
    <citation type="submission" date="2025-08" db="UniProtKB">
        <authorList>
            <consortium name="RefSeq"/>
        </authorList>
    </citation>
    <scope>IDENTIFICATION</scope>
</reference>
<feature type="compositionally biased region" description="Polar residues" evidence="5">
    <location>
        <begin position="366"/>
        <end position="379"/>
    </location>
</feature>
<feature type="compositionally biased region" description="Acidic residues" evidence="5">
    <location>
        <begin position="452"/>
        <end position="463"/>
    </location>
</feature>
<comment type="subcellular location">
    <subcellularLocation>
        <location evidence="1">Golgi apparatus</location>
    </subcellularLocation>
</comment>
<proteinExistence type="predicted"/>
<dbReference type="PANTHER" id="PTHR46515:SF1">
    <property type="entry name" value="TATA ELEMENT MODULATORY FACTOR"/>
    <property type="match status" value="1"/>
</dbReference>